<feature type="domain" description="GST C-terminal" evidence="3">
    <location>
        <begin position="89"/>
        <end position="211"/>
    </location>
</feature>
<dbReference type="GO" id="GO:0004364">
    <property type="term" value="F:glutathione transferase activity"/>
    <property type="evidence" value="ECO:0007669"/>
    <property type="project" value="TreeGrafter"/>
</dbReference>
<dbReference type="SFLD" id="SFLDS00019">
    <property type="entry name" value="Glutathione_Transferase_(cytos"/>
    <property type="match status" value="2"/>
</dbReference>
<feature type="domain" description="GST N-terminal" evidence="2">
    <location>
        <begin position="1"/>
        <end position="83"/>
    </location>
</feature>
<sequence>MVMKLYKMDFSPPVRAVLMVIEVLEIPDVEMIDLNLFKGEQFSEEYLKINPQHTIPVLIDDDVTICESHAIVTYLVDKYGKDDTLYPKDLKKRALVNQRLYFNSGILFPCARGAGSPLIFKGAKGFSPESIESIKSGYVFAERFLSRTPWMAGDHMTLADICCVSTLSSMDAVMPIDEATHPNLCKWLKRCSEFDFYKKRNVPGLEIMRGYVTARLAEIAKEQAYIMGLKLYKKDTSAPCRAVYMVIELLKIQDIEYVTMNLKGRDHFTDEYLKLNPQHTIPTLIDGDFAIWDSHAITTYLLNQYAVDDSLYPKDPKKRAIIDQRLHFDNAILFGSLRETMVPVIYDGEKTLRPENVDKIKSGYDFIESFFTGPWLAGDSLTLADICCVATISSLNEVIPIDKKQYPKLTAWFEECSKQEFYKKANVPGLLLFREMVKSAELE</sequence>
<dbReference type="InterPro" id="IPR036282">
    <property type="entry name" value="Glutathione-S-Trfase_C_sf"/>
</dbReference>
<dbReference type="SUPFAM" id="SSF47616">
    <property type="entry name" value="GST C-terminal domain-like"/>
    <property type="match status" value="2"/>
</dbReference>
<feature type="domain" description="GST C-terminal" evidence="3">
    <location>
        <begin position="315"/>
        <end position="440"/>
    </location>
</feature>
<evidence type="ECO:0000259" key="2">
    <source>
        <dbReference type="PROSITE" id="PS50404"/>
    </source>
</evidence>
<dbReference type="PANTHER" id="PTHR43969">
    <property type="entry name" value="GLUTATHIONE S TRANSFERASE D10, ISOFORM A-RELATED"/>
    <property type="match status" value="1"/>
</dbReference>
<dbReference type="PANTHER" id="PTHR43969:SF9">
    <property type="entry name" value="GLUTATHIONE S TRANSFERASE D10, ISOFORM A-RELATED"/>
    <property type="match status" value="1"/>
</dbReference>
<evidence type="ECO:0000313" key="4">
    <source>
        <dbReference type="Proteomes" id="UP000322000"/>
    </source>
</evidence>
<organism evidence="4 5">
    <name type="scientific">Trichoplusia ni</name>
    <name type="common">Cabbage looper</name>
    <dbReference type="NCBI Taxonomy" id="7111"/>
    <lineage>
        <taxon>Eukaryota</taxon>
        <taxon>Metazoa</taxon>
        <taxon>Ecdysozoa</taxon>
        <taxon>Arthropoda</taxon>
        <taxon>Hexapoda</taxon>
        <taxon>Insecta</taxon>
        <taxon>Pterygota</taxon>
        <taxon>Neoptera</taxon>
        <taxon>Endopterygota</taxon>
        <taxon>Lepidoptera</taxon>
        <taxon>Glossata</taxon>
        <taxon>Ditrysia</taxon>
        <taxon>Noctuoidea</taxon>
        <taxon>Noctuidae</taxon>
        <taxon>Plusiinae</taxon>
        <taxon>Trichoplusia</taxon>
    </lineage>
</organism>
<gene>
    <name evidence="5" type="primary">LOC113499552</name>
</gene>
<feature type="domain" description="GST N-terminal" evidence="2">
    <location>
        <begin position="227"/>
        <end position="309"/>
    </location>
</feature>
<dbReference type="Pfam" id="PF13417">
    <property type="entry name" value="GST_N_3"/>
    <property type="match status" value="2"/>
</dbReference>
<dbReference type="OrthoDB" id="2309723at2759"/>
<dbReference type="InterPro" id="IPR004046">
    <property type="entry name" value="GST_C"/>
</dbReference>
<proteinExistence type="predicted"/>
<dbReference type="FunFam" id="3.40.30.10:FF:000034">
    <property type="entry name" value="glutathione S-transferase 1"/>
    <property type="match status" value="2"/>
</dbReference>
<dbReference type="CDD" id="cd03045">
    <property type="entry name" value="GST_N_Delta_Epsilon"/>
    <property type="match status" value="1"/>
</dbReference>
<dbReference type="CDD" id="cd03177">
    <property type="entry name" value="GST_C_Delta_Epsilon"/>
    <property type="match status" value="2"/>
</dbReference>
<dbReference type="GO" id="GO:0006749">
    <property type="term" value="P:glutathione metabolic process"/>
    <property type="evidence" value="ECO:0007669"/>
    <property type="project" value="TreeGrafter"/>
</dbReference>
<dbReference type="Gene3D" id="1.20.1050.10">
    <property type="match status" value="2"/>
</dbReference>
<name>A0A7E5W5V6_TRINI</name>
<dbReference type="GeneID" id="113499552"/>
<evidence type="ECO:0000256" key="1">
    <source>
        <dbReference type="ARBA" id="ARBA00011738"/>
    </source>
</evidence>
<dbReference type="InterPro" id="IPR004045">
    <property type="entry name" value="Glutathione_S-Trfase_N"/>
</dbReference>
<evidence type="ECO:0000259" key="3">
    <source>
        <dbReference type="PROSITE" id="PS50405"/>
    </source>
</evidence>
<dbReference type="InterPro" id="IPR040079">
    <property type="entry name" value="Glutathione_S-Trfase"/>
</dbReference>
<dbReference type="FunFam" id="1.20.1050.10:FF:000007">
    <property type="entry name" value="Glutathione S-transferase 1-1"/>
    <property type="match status" value="2"/>
</dbReference>
<dbReference type="SFLD" id="SFLDG00358">
    <property type="entry name" value="Main_(cytGST)"/>
    <property type="match status" value="2"/>
</dbReference>
<dbReference type="RefSeq" id="XP_026735867.1">
    <property type="nucleotide sequence ID" value="XM_026880066.1"/>
</dbReference>
<reference evidence="5" key="1">
    <citation type="submission" date="2025-08" db="UniProtKB">
        <authorList>
            <consortium name="RefSeq"/>
        </authorList>
    </citation>
    <scope>IDENTIFICATION</scope>
</reference>
<dbReference type="InParanoid" id="A0A7E5W5V6"/>
<accession>A0A7E5W5V6</accession>
<protein>
    <submittedName>
        <fullName evidence="5">Uncharacterized protein LOC113499552</fullName>
    </submittedName>
</protein>
<dbReference type="SUPFAM" id="SSF52833">
    <property type="entry name" value="Thioredoxin-like"/>
    <property type="match status" value="2"/>
</dbReference>
<dbReference type="KEGG" id="tnl:113499552"/>
<dbReference type="PROSITE" id="PS50405">
    <property type="entry name" value="GST_CTER"/>
    <property type="match status" value="2"/>
</dbReference>
<dbReference type="SFLD" id="SFLDG01153">
    <property type="entry name" value="Main.4:_Theta-like"/>
    <property type="match status" value="2"/>
</dbReference>
<dbReference type="Gene3D" id="3.40.30.10">
    <property type="entry name" value="Glutaredoxin"/>
    <property type="match status" value="2"/>
</dbReference>
<dbReference type="AlphaFoldDB" id="A0A7E5W5V6"/>
<comment type="subunit">
    <text evidence="1">Homodimer.</text>
</comment>
<evidence type="ECO:0000313" key="5">
    <source>
        <dbReference type="RefSeq" id="XP_026735867.1"/>
    </source>
</evidence>
<dbReference type="InterPro" id="IPR036249">
    <property type="entry name" value="Thioredoxin-like_sf"/>
</dbReference>
<dbReference type="Proteomes" id="UP000322000">
    <property type="component" value="Chromosome 12"/>
</dbReference>
<keyword evidence="4" id="KW-1185">Reference proteome</keyword>
<dbReference type="Pfam" id="PF00043">
    <property type="entry name" value="GST_C"/>
    <property type="match status" value="2"/>
</dbReference>
<dbReference type="InterPro" id="IPR010987">
    <property type="entry name" value="Glutathione-S-Trfase_C-like"/>
</dbReference>
<dbReference type="PROSITE" id="PS50404">
    <property type="entry name" value="GST_NTER"/>
    <property type="match status" value="2"/>
</dbReference>